<dbReference type="PANTHER" id="PTHR35400">
    <property type="entry name" value="SLR1083 PROTEIN"/>
    <property type="match status" value="1"/>
</dbReference>
<gene>
    <name evidence="2" type="ordered locus">Halhy_1138</name>
</gene>
<feature type="domain" description="Putative restriction endonuclease" evidence="1">
    <location>
        <begin position="14"/>
        <end position="171"/>
    </location>
</feature>
<keyword evidence="3" id="KW-1185">Reference proteome</keyword>
<reference key="2">
    <citation type="submission" date="2011-04" db="EMBL/GenBank/DDBJ databases">
        <title>Complete sequence of chromosome of Haliscomenobacter hydrossis DSM 1100.</title>
        <authorList>
            <consortium name="US DOE Joint Genome Institute (JGI-PGF)"/>
            <person name="Lucas S."/>
            <person name="Han J."/>
            <person name="Lapidus A."/>
            <person name="Bruce D."/>
            <person name="Goodwin L."/>
            <person name="Pitluck S."/>
            <person name="Peters L."/>
            <person name="Kyrpides N."/>
            <person name="Mavromatis K."/>
            <person name="Ivanova N."/>
            <person name="Ovchinnikova G."/>
            <person name="Pagani I."/>
            <person name="Daligault H."/>
            <person name="Detter J.C."/>
            <person name="Han C."/>
            <person name="Land M."/>
            <person name="Hauser L."/>
            <person name="Markowitz V."/>
            <person name="Cheng J.-F."/>
            <person name="Hugenholtz P."/>
            <person name="Woyke T."/>
            <person name="Wu D."/>
            <person name="Verbarg S."/>
            <person name="Frueling A."/>
            <person name="Brambilla E."/>
            <person name="Klenk H.-P."/>
            <person name="Eisen J.A."/>
        </authorList>
    </citation>
    <scope>NUCLEOTIDE SEQUENCE</scope>
    <source>
        <strain>DSM 1100</strain>
    </source>
</reference>
<organism evidence="2 3">
    <name type="scientific">Haliscomenobacter hydrossis (strain ATCC 27775 / DSM 1100 / LMG 10767 / O)</name>
    <dbReference type="NCBI Taxonomy" id="760192"/>
    <lineage>
        <taxon>Bacteria</taxon>
        <taxon>Pseudomonadati</taxon>
        <taxon>Bacteroidota</taxon>
        <taxon>Saprospiria</taxon>
        <taxon>Saprospirales</taxon>
        <taxon>Haliscomenobacteraceae</taxon>
        <taxon>Haliscomenobacter</taxon>
    </lineage>
</organism>
<protein>
    <recommendedName>
        <fullName evidence="1">Putative restriction endonuclease domain-containing protein</fullName>
    </recommendedName>
</protein>
<evidence type="ECO:0000259" key="1">
    <source>
        <dbReference type="Pfam" id="PF05685"/>
    </source>
</evidence>
<dbReference type="Pfam" id="PF05685">
    <property type="entry name" value="Uma2"/>
    <property type="match status" value="1"/>
</dbReference>
<dbReference type="SUPFAM" id="SSF52980">
    <property type="entry name" value="Restriction endonuclease-like"/>
    <property type="match status" value="1"/>
</dbReference>
<dbReference type="OrthoDB" id="9808428at2"/>
<dbReference type="KEGG" id="hhy:Halhy_1138"/>
<dbReference type="eggNOG" id="COG4636">
    <property type="taxonomic scope" value="Bacteria"/>
</dbReference>
<dbReference type="PANTHER" id="PTHR35400:SF1">
    <property type="entry name" value="SLR1083 PROTEIN"/>
    <property type="match status" value="1"/>
</dbReference>
<name>F4KRP7_HALH1</name>
<reference evidence="2 3" key="1">
    <citation type="journal article" date="2011" name="Stand. Genomic Sci.">
        <title>Complete genome sequence of Haliscomenobacter hydrossis type strain (O).</title>
        <authorList>
            <consortium name="US DOE Joint Genome Institute (JGI-PGF)"/>
            <person name="Daligault H."/>
            <person name="Lapidus A."/>
            <person name="Zeytun A."/>
            <person name="Nolan M."/>
            <person name="Lucas S."/>
            <person name="Del Rio T.G."/>
            <person name="Tice H."/>
            <person name="Cheng J.F."/>
            <person name="Tapia R."/>
            <person name="Han C."/>
            <person name="Goodwin L."/>
            <person name="Pitluck S."/>
            <person name="Liolios K."/>
            <person name="Pagani I."/>
            <person name="Ivanova N."/>
            <person name="Huntemann M."/>
            <person name="Mavromatis K."/>
            <person name="Mikhailova N."/>
            <person name="Pati A."/>
            <person name="Chen A."/>
            <person name="Palaniappan K."/>
            <person name="Land M."/>
            <person name="Hauser L."/>
            <person name="Brambilla E.M."/>
            <person name="Rohde M."/>
            <person name="Verbarg S."/>
            <person name="Goker M."/>
            <person name="Bristow J."/>
            <person name="Eisen J.A."/>
            <person name="Markowitz V."/>
            <person name="Hugenholtz P."/>
            <person name="Kyrpides N.C."/>
            <person name="Klenk H.P."/>
            <person name="Woyke T."/>
        </authorList>
    </citation>
    <scope>NUCLEOTIDE SEQUENCE [LARGE SCALE GENOMIC DNA]</scope>
    <source>
        <strain evidence="3">ATCC 27775 / DSM 1100 / LMG 10767 / O</strain>
    </source>
</reference>
<dbReference type="InterPro" id="IPR011335">
    <property type="entry name" value="Restrct_endonuc-II-like"/>
</dbReference>
<dbReference type="InterPro" id="IPR008538">
    <property type="entry name" value="Uma2"/>
</dbReference>
<sequence>MSVQIQRRLFTVSEYNKMAEAGILPERGVELINGEIINMSPIGIRHNAMVSKLNRFLVEQVGQNALVFPQCAFMASEFTQPEPDLALAKFRSDYYVNAMLRSTDLFLLIEVSDTTFNYDNKVKRDLYAAVGVSEYWVVDLNKQKVHTYWDSQEGSYQNSRVYKKGETLYAQQLDLTLQTDWLWTW</sequence>
<dbReference type="HOGENOM" id="CLU_076312_2_0_10"/>
<dbReference type="RefSeq" id="WP_013763591.1">
    <property type="nucleotide sequence ID" value="NC_015510.1"/>
</dbReference>
<dbReference type="AlphaFoldDB" id="F4KRP7"/>
<dbReference type="STRING" id="760192.Halhy_1138"/>
<dbReference type="InterPro" id="IPR012296">
    <property type="entry name" value="Nuclease_put_TT1808"/>
</dbReference>
<evidence type="ECO:0000313" key="2">
    <source>
        <dbReference type="EMBL" id="AEE49036.1"/>
    </source>
</evidence>
<proteinExistence type="predicted"/>
<dbReference type="EMBL" id="CP002691">
    <property type="protein sequence ID" value="AEE49036.1"/>
    <property type="molecule type" value="Genomic_DNA"/>
</dbReference>
<evidence type="ECO:0000313" key="3">
    <source>
        <dbReference type="Proteomes" id="UP000008461"/>
    </source>
</evidence>
<dbReference type="Gene3D" id="3.90.1570.10">
    <property type="entry name" value="tt1808, chain A"/>
    <property type="match status" value="1"/>
</dbReference>
<accession>F4KRP7</accession>
<dbReference type="Proteomes" id="UP000008461">
    <property type="component" value="Chromosome"/>
</dbReference>
<dbReference type="CDD" id="cd06260">
    <property type="entry name" value="DUF820-like"/>
    <property type="match status" value="1"/>
</dbReference>